<keyword evidence="4 7" id="KW-0378">Hydrolase</keyword>
<organism evidence="7 8">
    <name type="scientific">Calocera cornea HHB12733</name>
    <dbReference type="NCBI Taxonomy" id="1353952"/>
    <lineage>
        <taxon>Eukaryota</taxon>
        <taxon>Fungi</taxon>
        <taxon>Dikarya</taxon>
        <taxon>Basidiomycota</taxon>
        <taxon>Agaricomycotina</taxon>
        <taxon>Dacrymycetes</taxon>
        <taxon>Dacrymycetales</taxon>
        <taxon>Dacrymycetaceae</taxon>
        <taxon>Calocera</taxon>
    </lineage>
</organism>
<dbReference type="Pfam" id="PF00450">
    <property type="entry name" value="Peptidase_S10"/>
    <property type="match status" value="1"/>
</dbReference>
<reference evidence="7 8" key="1">
    <citation type="journal article" date="2016" name="Mol. Biol. Evol.">
        <title>Comparative Genomics of Early-Diverging Mushroom-Forming Fungi Provides Insights into the Origins of Lignocellulose Decay Capabilities.</title>
        <authorList>
            <person name="Nagy L.G."/>
            <person name="Riley R."/>
            <person name="Tritt A."/>
            <person name="Adam C."/>
            <person name="Daum C."/>
            <person name="Floudas D."/>
            <person name="Sun H."/>
            <person name="Yadav J.S."/>
            <person name="Pangilinan J."/>
            <person name="Larsson K.H."/>
            <person name="Matsuura K."/>
            <person name="Barry K."/>
            <person name="Labutti K."/>
            <person name="Kuo R."/>
            <person name="Ohm R.A."/>
            <person name="Bhattacharya S.S."/>
            <person name="Shirouzu T."/>
            <person name="Yoshinaga Y."/>
            <person name="Martin F.M."/>
            <person name="Grigoriev I.V."/>
            <person name="Hibbett D.S."/>
        </authorList>
    </citation>
    <scope>NUCLEOTIDE SEQUENCE [LARGE SCALE GENOMIC DNA]</scope>
    <source>
        <strain evidence="7 8">HHB12733</strain>
    </source>
</reference>
<keyword evidence="8" id="KW-1185">Reference proteome</keyword>
<name>A0A165HI93_9BASI</name>
<evidence type="ECO:0000256" key="4">
    <source>
        <dbReference type="ARBA" id="ARBA00022801"/>
    </source>
</evidence>
<dbReference type="EMBL" id="KV423941">
    <property type="protein sequence ID" value="KZT59335.1"/>
    <property type="molecule type" value="Genomic_DNA"/>
</dbReference>
<dbReference type="Gene3D" id="3.40.50.1820">
    <property type="entry name" value="alpha/beta hydrolase"/>
    <property type="match status" value="1"/>
</dbReference>
<keyword evidence="2" id="KW-0121">Carboxypeptidase</keyword>
<dbReference type="Proteomes" id="UP000076842">
    <property type="component" value="Unassembled WGS sequence"/>
</dbReference>
<keyword evidence="6" id="KW-0732">Signal</keyword>
<evidence type="ECO:0000313" key="8">
    <source>
        <dbReference type="Proteomes" id="UP000076842"/>
    </source>
</evidence>
<dbReference type="InParanoid" id="A0A165HI93"/>
<dbReference type="PANTHER" id="PTHR11802">
    <property type="entry name" value="SERINE PROTEASE FAMILY S10 SERINE CARBOXYPEPTIDASE"/>
    <property type="match status" value="1"/>
</dbReference>
<dbReference type="InterPro" id="IPR001563">
    <property type="entry name" value="Peptidase_S10"/>
</dbReference>
<feature type="chain" id="PRO_5007858685" evidence="6">
    <location>
        <begin position="28"/>
        <end position="604"/>
    </location>
</feature>
<dbReference type="PANTHER" id="PTHR11802:SF64">
    <property type="entry name" value="CARBOXYPEPTIDASE"/>
    <property type="match status" value="1"/>
</dbReference>
<keyword evidence="3" id="KW-0645">Protease</keyword>
<dbReference type="AlphaFoldDB" id="A0A165HI93"/>
<dbReference type="InterPro" id="IPR029058">
    <property type="entry name" value="AB_hydrolase_fold"/>
</dbReference>
<dbReference type="Gene3D" id="1.10.287.410">
    <property type="match status" value="1"/>
</dbReference>
<dbReference type="GO" id="GO:0004185">
    <property type="term" value="F:serine-type carboxypeptidase activity"/>
    <property type="evidence" value="ECO:0007669"/>
    <property type="project" value="InterPro"/>
</dbReference>
<keyword evidence="5" id="KW-0325">Glycoprotein</keyword>
<proteinExistence type="inferred from homology"/>
<dbReference type="PRINTS" id="PR00724">
    <property type="entry name" value="CRBOXYPTASEC"/>
</dbReference>
<gene>
    <name evidence="7" type="ORF">CALCODRAFT_493671</name>
</gene>
<dbReference type="GO" id="GO:0000324">
    <property type="term" value="C:fungal-type vacuole"/>
    <property type="evidence" value="ECO:0007669"/>
    <property type="project" value="TreeGrafter"/>
</dbReference>
<comment type="similarity">
    <text evidence="1">Belongs to the peptidase S10 family.</text>
</comment>
<feature type="signal peptide" evidence="6">
    <location>
        <begin position="1"/>
        <end position="27"/>
    </location>
</feature>
<evidence type="ECO:0000256" key="1">
    <source>
        <dbReference type="ARBA" id="ARBA00009431"/>
    </source>
</evidence>
<sequence>MIPALRSPGRLLTLLLLLLHASLPTAARAPVVDGILGGITARVPHAPTVWTPLASLLAGLNLQLTAVPKSPTVWTPLAGLLGNLTLSLGLGLGLGLDLAAVPKAPTIWTPLASLLAGLNLNLNLNLAAPLPASLSPHLLTLAADPSNSTDTNTNITVGALRYVSNPGVCETTPGVFSASGYADIAVNQSLFWWYFAARSGEEDAPLAVWFNGGPGSSSMPSLFQLGPCRLDSAGTNTTLNPYSWSNTSNLLIIDQPVGTGFSYGLERANSSVSAAADLWQLMQVFLKDQRFARLVNASLGVWTEGYGGHVGSALAYHILQQNTAIDAGVMGGIKLNLTTLGIGNGLINPLVQYPAYPAYASTNPYNLTLAPSSTVLSNATYSLYMPGGCLDLLASCYATQAQSGALGTGNGVVCAQAQQVCNQFVLTPLLGGRDEYDIRRLQGDPYAPDVTNFMHDPALLSAIGVPPSINWTDTSMSVYDRFAQTGDWMTNSAPYLESVIDSGVRVTLYAGDADYIYNYQGVSAAADALVTRYSALYALQNLSDWAVAGQPAGQYKNAGPLSFVVVKGAGHDVPAYGVNGSLAQGQAALAFFEQTMRGLPISST</sequence>
<evidence type="ECO:0000256" key="2">
    <source>
        <dbReference type="ARBA" id="ARBA00022645"/>
    </source>
</evidence>
<protein>
    <submittedName>
        <fullName evidence="7">Alpha/beta-hydrolase</fullName>
    </submittedName>
</protein>
<evidence type="ECO:0000313" key="7">
    <source>
        <dbReference type="EMBL" id="KZT59335.1"/>
    </source>
</evidence>
<dbReference type="GO" id="GO:0006508">
    <property type="term" value="P:proteolysis"/>
    <property type="evidence" value="ECO:0007669"/>
    <property type="project" value="UniProtKB-KW"/>
</dbReference>
<accession>A0A165HI93</accession>
<dbReference type="OrthoDB" id="443318at2759"/>
<evidence type="ECO:0000256" key="6">
    <source>
        <dbReference type="SAM" id="SignalP"/>
    </source>
</evidence>
<evidence type="ECO:0000256" key="3">
    <source>
        <dbReference type="ARBA" id="ARBA00022670"/>
    </source>
</evidence>
<dbReference type="STRING" id="1353952.A0A165HI93"/>
<dbReference type="SUPFAM" id="SSF53474">
    <property type="entry name" value="alpha/beta-Hydrolases"/>
    <property type="match status" value="1"/>
</dbReference>
<evidence type="ECO:0000256" key="5">
    <source>
        <dbReference type="ARBA" id="ARBA00023180"/>
    </source>
</evidence>